<name>A0ABS2DSU3_9BURK</name>
<keyword evidence="2" id="KW-1185">Reference proteome</keyword>
<evidence type="ECO:0000313" key="1">
    <source>
        <dbReference type="EMBL" id="MBM6704338.1"/>
    </source>
</evidence>
<proteinExistence type="predicted"/>
<comment type="caution">
    <text evidence="1">The sequence shown here is derived from an EMBL/GenBank/DDBJ whole genome shotgun (WGS) entry which is preliminary data.</text>
</comment>
<organism evidence="1 2">
    <name type="scientific">Sutterella massiliensis</name>
    <dbReference type="NCBI Taxonomy" id="1816689"/>
    <lineage>
        <taxon>Bacteria</taxon>
        <taxon>Pseudomonadati</taxon>
        <taxon>Pseudomonadota</taxon>
        <taxon>Betaproteobacteria</taxon>
        <taxon>Burkholderiales</taxon>
        <taxon>Sutterellaceae</taxon>
        <taxon>Sutterella</taxon>
    </lineage>
</organism>
<dbReference type="Proteomes" id="UP000715095">
    <property type="component" value="Unassembled WGS sequence"/>
</dbReference>
<dbReference type="RefSeq" id="WP_205103019.1">
    <property type="nucleotide sequence ID" value="NZ_JACJJC010000010.1"/>
</dbReference>
<gene>
    <name evidence="1" type="ORF">H6A60_07560</name>
</gene>
<dbReference type="EMBL" id="JACJJC010000010">
    <property type="protein sequence ID" value="MBM6704338.1"/>
    <property type="molecule type" value="Genomic_DNA"/>
</dbReference>
<evidence type="ECO:0000313" key="2">
    <source>
        <dbReference type="Proteomes" id="UP000715095"/>
    </source>
</evidence>
<sequence>MMEEIPAGSDNGCGISHSRDKAKLVVSSSIRFLVAVRVHARQGGFGALDRFPAGATVERAVIRFH</sequence>
<accession>A0ABS2DSU3</accession>
<protein>
    <submittedName>
        <fullName evidence="1">Uncharacterized protein</fullName>
    </submittedName>
</protein>
<reference evidence="1 2" key="1">
    <citation type="journal article" date="2021" name="Sci. Rep.">
        <title>The distribution of antibiotic resistance genes in chicken gut microbiota commensals.</title>
        <authorList>
            <person name="Juricova H."/>
            <person name="Matiasovicova J."/>
            <person name="Kubasova T."/>
            <person name="Cejkova D."/>
            <person name="Rychlik I."/>
        </authorList>
    </citation>
    <scope>NUCLEOTIDE SEQUENCE [LARGE SCALE GENOMIC DNA]</scope>
    <source>
        <strain evidence="1 2">An829</strain>
    </source>
</reference>